<dbReference type="EMBL" id="GBRH01260586">
    <property type="protein sequence ID" value="JAD37309.1"/>
    <property type="molecule type" value="Transcribed_RNA"/>
</dbReference>
<dbReference type="AlphaFoldDB" id="A0A0A8ZD13"/>
<name>A0A0A8ZD13_ARUDO</name>
<reference evidence="1" key="1">
    <citation type="submission" date="2014-09" db="EMBL/GenBank/DDBJ databases">
        <authorList>
            <person name="Magalhaes I.L.F."/>
            <person name="Oliveira U."/>
            <person name="Santos F.R."/>
            <person name="Vidigal T.H.D.A."/>
            <person name="Brescovit A.D."/>
            <person name="Santos A.J."/>
        </authorList>
    </citation>
    <scope>NUCLEOTIDE SEQUENCE</scope>
    <source>
        <tissue evidence="1">Shoot tissue taken approximately 20 cm above the soil surface</tissue>
    </source>
</reference>
<reference evidence="1" key="2">
    <citation type="journal article" date="2015" name="Data Brief">
        <title>Shoot transcriptome of the giant reed, Arundo donax.</title>
        <authorList>
            <person name="Barrero R.A."/>
            <person name="Guerrero F.D."/>
            <person name="Moolhuijzen P."/>
            <person name="Goolsby J.A."/>
            <person name="Tidwell J."/>
            <person name="Bellgard S.E."/>
            <person name="Bellgard M.I."/>
        </authorList>
    </citation>
    <scope>NUCLEOTIDE SEQUENCE</scope>
    <source>
        <tissue evidence="1">Shoot tissue taken approximately 20 cm above the soil surface</tissue>
    </source>
</reference>
<organism evidence="1">
    <name type="scientific">Arundo donax</name>
    <name type="common">Giant reed</name>
    <name type="synonym">Donax arundinaceus</name>
    <dbReference type="NCBI Taxonomy" id="35708"/>
    <lineage>
        <taxon>Eukaryota</taxon>
        <taxon>Viridiplantae</taxon>
        <taxon>Streptophyta</taxon>
        <taxon>Embryophyta</taxon>
        <taxon>Tracheophyta</taxon>
        <taxon>Spermatophyta</taxon>
        <taxon>Magnoliopsida</taxon>
        <taxon>Liliopsida</taxon>
        <taxon>Poales</taxon>
        <taxon>Poaceae</taxon>
        <taxon>PACMAD clade</taxon>
        <taxon>Arundinoideae</taxon>
        <taxon>Arundineae</taxon>
        <taxon>Arundo</taxon>
    </lineage>
</organism>
<proteinExistence type="predicted"/>
<accession>A0A0A8ZD13</accession>
<sequence length="41" mass="4840">MSKSKKPNKDIYTTRGQGPYIHPRILTWIDQRVVDRKPDPC</sequence>
<protein>
    <submittedName>
        <fullName evidence="1">Uncharacterized protein</fullName>
    </submittedName>
</protein>
<evidence type="ECO:0000313" key="1">
    <source>
        <dbReference type="EMBL" id="JAD37309.1"/>
    </source>
</evidence>